<dbReference type="OMA" id="WTIRTAV"/>
<dbReference type="Proteomes" id="UP000295252">
    <property type="component" value="Chromosome III"/>
</dbReference>
<dbReference type="Gramene" id="CDP00608">
    <property type="protein sequence ID" value="CDP00608"/>
    <property type="gene ID" value="GSCOC_T00032600001"/>
</dbReference>
<dbReference type="SUPFAM" id="SSF110004">
    <property type="entry name" value="Glycolipid transfer protein, GLTP"/>
    <property type="match status" value="1"/>
</dbReference>
<dbReference type="PANTHER" id="PTHR10219">
    <property type="entry name" value="GLYCOLIPID TRANSFER PROTEIN-RELATED"/>
    <property type="match status" value="1"/>
</dbReference>
<comment type="similarity">
    <text evidence="1">Belongs to the GLTP family.</text>
</comment>
<dbReference type="InterPro" id="IPR014830">
    <property type="entry name" value="Glycolipid_transfer_prot_dom"/>
</dbReference>
<dbReference type="InParanoid" id="A0A068TZ34"/>
<evidence type="ECO:0000313" key="6">
    <source>
        <dbReference type="Proteomes" id="UP000295252"/>
    </source>
</evidence>
<evidence type="ECO:0000256" key="1">
    <source>
        <dbReference type="ARBA" id="ARBA00007148"/>
    </source>
</evidence>
<accession>A0A068TZ34</accession>
<evidence type="ECO:0000256" key="3">
    <source>
        <dbReference type="ARBA" id="ARBA00023055"/>
    </source>
</evidence>
<dbReference type="Pfam" id="PF08718">
    <property type="entry name" value="GLTP"/>
    <property type="match status" value="1"/>
</dbReference>
<keyword evidence="3" id="KW-0445">Lipid transport</keyword>
<feature type="domain" description="Glycolipid transfer protein" evidence="4">
    <location>
        <begin position="79"/>
        <end position="216"/>
    </location>
</feature>
<dbReference type="FunFam" id="1.10.3520.10:FF:000005">
    <property type="entry name" value="Accelerated cell death 11"/>
    <property type="match status" value="1"/>
</dbReference>
<dbReference type="PANTHER" id="PTHR10219:SF28">
    <property type="entry name" value="ACD11 HOMOLOG PROTEIN"/>
    <property type="match status" value="1"/>
</dbReference>
<gene>
    <name evidence="5" type="ORF">GSCOC_T00032600001</name>
</gene>
<dbReference type="PhylomeDB" id="A0A068TZ34"/>
<dbReference type="AlphaFoldDB" id="A0A068TZ34"/>
<dbReference type="GO" id="GO:1902387">
    <property type="term" value="F:ceramide 1-phosphate binding"/>
    <property type="evidence" value="ECO:0007669"/>
    <property type="project" value="TreeGrafter"/>
</dbReference>
<dbReference type="GO" id="GO:1902388">
    <property type="term" value="F:ceramide 1-phosphate transfer activity"/>
    <property type="evidence" value="ECO:0007669"/>
    <property type="project" value="TreeGrafter"/>
</dbReference>
<sequence>MAPRFPSFLNTIQRNYRQKTKERTGSSSATTRRNTVMEDDDAFEDAVSDSEGTPLSAIADAFEELSRLLKSRGPNFDLDLKPFCDACSLVSVLFGSLGIAFKFAEMEYVSKVQDLEDASEDYGTLNNILDYDVEMDTVKSAGSLSRNLRRVRQGLDLIRALFQNFLSIDECSLKEAAQTAYTKVCAPYHTWAIRTAVSAGMCALPTREQLLERLNETEESAEREMRRYINASHPVIEYIDKLYISRNISLDW</sequence>
<dbReference type="STRING" id="49390.A0A068TZ34"/>
<dbReference type="InterPro" id="IPR036497">
    <property type="entry name" value="GLTP_sf"/>
</dbReference>
<keyword evidence="2" id="KW-0813">Transport</keyword>
<evidence type="ECO:0000256" key="2">
    <source>
        <dbReference type="ARBA" id="ARBA00022448"/>
    </source>
</evidence>
<evidence type="ECO:0000313" key="5">
    <source>
        <dbReference type="EMBL" id="CDP00608.1"/>
    </source>
</evidence>
<dbReference type="OrthoDB" id="116883at2759"/>
<keyword evidence="6" id="KW-1185">Reference proteome</keyword>
<organism evidence="5 6">
    <name type="scientific">Coffea canephora</name>
    <name type="common">Robusta coffee</name>
    <dbReference type="NCBI Taxonomy" id="49390"/>
    <lineage>
        <taxon>Eukaryota</taxon>
        <taxon>Viridiplantae</taxon>
        <taxon>Streptophyta</taxon>
        <taxon>Embryophyta</taxon>
        <taxon>Tracheophyta</taxon>
        <taxon>Spermatophyta</taxon>
        <taxon>Magnoliopsida</taxon>
        <taxon>eudicotyledons</taxon>
        <taxon>Gunneridae</taxon>
        <taxon>Pentapetalae</taxon>
        <taxon>asterids</taxon>
        <taxon>lamiids</taxon>
        <taxon>Gentianales</taxon>
        <taxon>Rubiaceae</taxon>
        <taxon>Ixoroideae</taxon>
        <taxon>Gardenieae complex</taxon>
        <taxon>Bertiereae - Coffeeae clade</taxon>
        <taxon>Coffeeae</taxon>
        <taxon>Coffea</taxon>
    </lineage>
</organism>
<name>A0A068TZ34_COFCA</name>
<dbReference type="Gene3D" id="1.10.3520.10">
    <property type="entry name" value="Glycolipid transfer protein"/>
    <property type="match status" value="1"/>
</dbReference>
<dbReference type="FunCoup" id="A0A068TZ34">
    <property type="interactions" value="430"/>
</dbReference>
<protein>
    <recommendedName>
        <fullName evidence="4">Glycolipid transfer protein domain-containing protein</fullName>
    </recommendedName>
</protein>
<dbReference type="GO" id="GO:0016020">
    <property type="term" value="C:membrane"/>
    <property type="evidence" value="ECO:0007669"/>
    <property type="project" value="TreeGrafter"/>
</dbReference>
<evidence type="ECO:0000259" key="4">
    <source>
        <dbReference type="Pfam" id="PF08718"/>
    </source>
</evidence>
<reference evidence="6" key="1">
    <citation type="journal article" date="2014" name="Science">
        <title>The coffee genome provides insight into the convergent evolution of caffeine biosynthesis.</title>
        <authorList>
            <person name="Denoeud F."/>
            <person name="Carretero-Paulet L."/>
            <person name="Dereeper A."/>
            <person name="Droc G."/>
            <person name="Guyot R."/>
            <person name="Pietrella M."/>
            <person name="Zheng C."/>
            <person name="Alberti A."/>
            <person name="Anthony F."/>
            <person name="Aprea G."/>
            <person name="Aury J.M."/>
            <person name="Bento P."/>
            <person name="Bernard M."/>
            <person name="Bocs S."/>
            <person name="Campa C."/>
            <person name="Cenci A."/>
            <person name="Combes M.C."/>
            <person name="Crouzillat D."/>
            <person name="Da Silva C."/>
            <person name="Daddiego L."/>
            <person name="De Bellis F."/>
            <person name="Dussert S."/>
            <person name="Garsmeur O."/>
            <person name="Gayraud T."/>
            <person name="Guignon V."/>
            <person name="Jahn K."/>
            <person name="Jamilloux V."/>
            <person name="Joet T."/>
            <person name="Labadie K."/>
            <person name="Lan T."/>
            <person name="Leclercq J."/>
            <person name="Lepelley M."/>
            <person name="Leroy T."/>
            <person name="Li L.T."/>
            <person name="Librado P."/>
            <person name="Lopez L."/>
            <person name="Munoz A."/>
            <person name="Noel B."/>
            <person name="Pallavicini A."/>
            <person name="Perrotta G."/>
            <person name="Poncet V."/>
            <person name="Pot D."/>
            <person name="Priyono X."/>
            <person name="Rigoreau M."/>
            <person name="Rouard M."/>
            <person name="Rozas J."/>
            <person name="Tranchant-Dubreuil C."/>
            <person name="VanBuren R."/>
            <person name="Zhang Q."/>
            <person name="Andrade A.C."/>
            <person name="Argout X."/>
            <person name="Bertrand B."/>
            <person name="de Kochko A."/>
            <person name="Graziosi G."/>
            <person name="Henry R.J."/>
            <person name="Jayarama X."/>
            <person name="Ming R."/>
            <person name="Nagai C."/>
            <person name="Rounsley S."/>
            <person name="Sankoff D."/>
            <person name="Giuliano G."/>
            <person name="Albert V.A."/>
            <person name="Wincker P."/>
            <person name="Lashermes P."/>
        </authorList>
    </citation>
    <scope>NUCLEOTIDE SEQUENCE [LARGE SCALE GENOMIC DNA]</scope>
    <source>
        <strain evidence="6">cv. DH200-94</strain>
    </source>
</reference>
<dbReference type="EMBL" id="HG739089">
    <property type="protein sequence ID" value="CDP00608.1"/>
    <property type="molecule type" value="Genomic_DNA"/>
</dbReference>
<proteinExistence type="inferred from homology"/>
<dbReference type="GO" id="GO:0005829">
    <property type="term" value="C:cytosol"/>
    <property type="evidence" value="ECO:0007669"/>
    <property type="project" value="TreeGrafter"/>
</dbReference>